<dbReference type="OrthoDB" id="5965665at2759"/>
<dbReference type="SMART" id="SM00248">
    <property type="entry name" value="ANK"/>
    <property type="match status" value="5"/>
</dbReference>
<feature type="compositionally biased region" description="Acidic residues" evidence="13">
    <location>
        <begin position="1367"/>
        <end position="1380"/>
    </location>
</feature>
<keyword evidence="7" id="KW-0677">Repeat</keyword>
<dbReference type="GO" id="GO:0005262">
    <property type="term" value="F:calcium channel activity"/>
    <property type="evidence" value="ECO:0007669"/>
    <property type="project" value="UniProtKB-KW"/>
</dbReference>
<name>A0A6S7IJZ0_PARCT</name>
<protein>
    <submittedName>
        <fullName evidence="15">Transient receptor potential cation channel subfamily A member 1-like</fullName>
    </submittedName>
</protein>
<evidence type="ECO:0000256" key="14">
    <source>
        <dbReference type="SAM" id="Phobius"/>
    </source>
</evidence>
<gene>
    <name evidence="15" type="ORF">PACLA_8A016566</name>
</gene>
<evidence type="ECO:0000256" key="3">
    <source>
        <dbReference type="ARBA" id="ARBA00022475"/>
    </source>
</evidence>
<dbReference type="SUPFAM" id="SSF48403">
    <property type="entry name" value="Ankyrin repeat"/>
    <property type="match status" value="1"/>
</dbReference>
<feature type="compositionally biased region" description="Basic and acidic residues" evidence="13">
    <location>
        <begin position="1356"/>
        <end position="1366"/>
    </location>
</feature>
<dbReference type="InterPro" id="IPR005821">
    <property type="entry name" value="Ion_trans_dom"/>
</dbReference>
<accession>A0A6S7IJZ0</accession>
<evidence type="ECO:0000256" key="4">
    <source>
        <dbReference type="ARBA" id="ARBA00022568"/>
    </source>
</evidence>
<feature type="transmembrane region" description="Helical" evidence="14">
    <location>
        <begin position="451"/>
        <end position="468"/>
    </location>
</feature>
<feature type="transmembrane region" description="Helical" evidence="14">
    <location>
        <begin position="480"/>
        <end position="511"/>
    </location>
</feature>
<feature type="transmembrane region" description="Helical" evidence="14">
    <location>
        <begin position="418"/>
        <end position="439"/>
    </location>
</feature>
<dbReference type="PANTHER" id="PTHR10582">
    <property type="entry name" value="TRANSIENT RECEPTOR POTENTIAL ION CHANNEL PROTEIN"/>
    <property type="match status" value="1"/>
</dbReference>
<comment type="subcellular location">
    <subcellularLocation>
        <location evidence="1">Cell membrane</location>
        <topology evidence="1">Multi-pass membrane protein</topology>
    </subcellularLocation>
</comment>
<proteinExistence type="predicted"/>
<feature type="compositionally biased region" description="Polar residues" evidence="13">
    <location>
        <begin position="1309"/>
        <end position="1321"/>
    </location>
</feature>
<feature type="transmembrane region" description="Helical" evidence="14">
    <location>
        <begin position="554"/>
        <end position="579"/>
    </location>
</feature>
<dbReference type="GO" id="GO:0005886">
    <property type="term" value="C:plasma membrane"/>
    <property type="evidence" value="ECO:0007669"/>
    <property type="project" value="UniProtKB-SubCell"/>
</dbReference>
<feature type="compositionally biased region" description="Low complexity" evidence="13">
    <location>
        <begin position="791"/>
        <end position="801"/>
    </location>
</feature>
<feature type="region of interest" description="Disordered" evidence="13">
    <location>
        <begin position="741"/>
        <end position="856"/>
    </location>
</feature>
<keyword evidence="8" id="KW-0106">Calcium</keyword>
<evidence type="ECO:0000256" key="7">
    <source>
        <dbReference type="ARBA" id="ARBA00022737"/>
    </source>
</evidence>
<evidence type="ECO:0000256" key="10">
    <source>
        <dbReference type="ARBA" id="ARBA00023065"/>
    </source>
</evidence>
<dbReference type="GO" id="GO:0098703">
    <property type="term" value="P:calcium ion import across plasma membrane"/>
    <property type="evidence" value="ECO:0007669"/>
    <property type="project" value="TreeGrafter"/>
</dbReference>
<feature type="compositionally biased region" description="Polar residues" evidence="13">
    <location>
        <begin position="761"/>
        <end position="777"/>
    </location>
</feature>
<dbReference type="Gene3D" id="1.25.40.20">
    <property type="entry name" value="Ankyrin repeat-containing domain"/>
    <property type="match status" value="1"/>
</dbReference>
<keyword evidence="16" id="KW-1185">Reference proteome</keyword>
<evidence type="ECO:0000313" key="15">
    <source>
        <dbReference type="EMBL" id="CAB4017309.1"/>
    </source>
</evidence>
<keyword evidence="15" id="KW-0675">Receptor</keyword>
<dbReference type="InterPro" id="IPR036770">
    <property type="entry name" value="Ankyrin_rpt-contain_sf"/>
</dbReference>
<feature type="compositionally biased region" description="Polar residues" evidence="13">
    <location>
        <begin position="1001"/>
        <end position="1018"/>
    </location>
</feature>
<keyword evidence="3" id="KW-1003">Cell membrane</keyword>
<keyword evidence="6 14" id="KW-0812">Transmembrane</keyword>
<keyword evidence="10" id="KW-0406">Ion transport</keyword>
<feature type="compositionally biased region" description="Basic and acidic residues" evidence="13">
    <location>
        <begin position="815"/>
        <end position="826"/>
    </location>
</feature>
<dbReference type="PANTHER" id="PTHR10582:SF33">
    <property type="entry name" value="TRANSIENT RECEPTOR POTENTIAL CHANNEL PYREXIA"/>
    <property type="match status" value="1"/>
</dbReference>
<keyword evidence="5" id="KW-0107">Calcium channel</keyword>
<feature type="compositionally biased region" description="Low complexity" evidence="13">
    <location>
        <begin position="741"/>
        <end position="760"/>
    </location>
</feature>
<keyword evidence="9 14" id="KW-1133">Transmembrane helix</keyword>
<feature type="transmembrane region" description="Helical" evidence="14">
    <location>
        <begin position="523"/>
        <end position="542"/>
    </location>
</feature>
<feature type="region of interest" description="Disordered" evidence="13">
    <location>
        <begin position="988"/>
        <end position="1018"/>
    </location>
</feature>
<dbReference type="EMBL" id="CACRXK020009486">
    <property type="protein sequence ID" value="CAB4017309.1"/>
    <property type="molecule type" value="Genomic_DNA"/>
</dbReference>
<evidence type="ECO:0000256" key="1">
    <source>
        <dbReference type="ARBA" id="ARBA00004651"/>
    </source>
</evidence>
<evidence type="ECO:0000256" key="6">
    <source>
        <dbReference type="ARBA" id="ARBA00022692"/>
    </source>
</evidence>
<evidence type="ECO:0000313" key="16">
    <source>
        <dbReference type="Proteomes" id="UP001152795"/>
    </source>
</evidence>
<dbReference type="PROSITE" id="PS50297">
    <property type="entry name" value="ANK_REP_REGION"/>
    <property type="match status" value="3"/>
</dbReference>
<evidence type="ECO:0000256" key="5">
    <source>
        <dbReference type="ARBA" id="ARBA00022673"/>
    </source>
</evidence>
<dbReference type="Proteomes" id="UP001152795">
    <property type="component" value="Unassembled WGS sequence"/>
</dbReference>
<comment type="caution">
    <text evidence="15">The sequence shown here is derived from an EMBL/GenBank/DDBJ whole genome shotgun (WGS) entry which is preliminary data.</text>
</comment>
<feature type="transmembrane region" description="Helical" evidence="14">
    <location>
        <begin position="305"/>
        <end position="325"/>
    </location>
</feature>
<evidence type="ECO:0000256" key="12">
    <source>
        <dbReference type="ARBA" id="ARBA00023303"/>
    </source>
</evidence>
<evidence type="ECO:0000256" key="9">
    <source>
        <dbReference type="ARBA" id="ARBA00022989"/>
    </source>
</evidence>
<keyword evidence="4" id="KW-0109">Calcium transport</keyword>
<feature type="region of interest" description="Disordered" evidence="13">
    <location>
        <begin position="1309"/>
        <end position="1384"/>
    </location>
</feature>
<keyword evidence="12" id="KW-0407">Ion channel</keyword>
<dbReference type="Gene3D" id="1.10.287.70">
    <property type="match status" value="1"/>
</dbReference>
<dbReference type="Pfam" id="PF12796">
    <property type="entry name" value="Ank_2"/>
    <property type="match status" value="2"/>
</dbReference>
<feature type="compositionally biased region" description="Basic and acidic residues" evidence="13">
    <location>
        <begin position="1322"/>
        <end position="1335"/>
    </location>
</feature>
<dbReference type="Pfam" id="PF00520">
    <property type="entry name" value="Ion_trans"/>
    <property type="match status" value="1"/>
</dbReference>
<feature type="transmembrane region" description="Helical" evidence="14">
    <location>
        <begin position="340"/>
        <end position="358"/>
    </location>
</feature>
<sequence>MHIFNSYLGSSRVNEPMHAVLEGELSESVLLEGEQSQNVRNSALIHYLATLANSNSTSDTFDYAFVQSLLNNGADINSADKTGQTVFHEVARSWNIDVATFLIKHGANVNQQDQYGRSPLHVAAAVDYAEMVEFLLQNGADIDIKTSGEGQTAMHYGAKNDAINSIQMLLGYGANIDARDSKNRTPLQVSAEMNRSKAAKLLIAEGAPAGVYDNLGNSALCLLIEKIPEVALDAMDQFHSVDTINRKKFYFLNYLEGTKLKGQKTPARTPLEIAVQNERFDIIMHPVMQRLIAVKWQMYGKWGAIFDLVINLVYTILWTVVAITLPSNGQDLYLPLAQNSWRLIIGNLLLVFTIAEIRKQIMNTMKTRHELKQWREWRAAELERDLAYCHPRWSQEDQYLTAETKAVRNLSLISGSDWWIYFDWAALVFILATIASHVTFFHYSTDTSKEVHQYIIIPLLLILWFRIFKYARPFESAGPFVVIFGHVLGDIIKWAFLNSIIVIPFTCAFWITFGATSLKPVPGYDTVGSLLYNIFSMMVVDNHNYECLEKANPVMARLLCGTFIAIAAIVTINLLIALLSNTFERLYQNAVENAVMQRARTILLLQKSLRKKQINEYYDFIKTNGSPEVIVKTLGRLLVMGGEDHASIERVRDDVKVIVNMLGERFGRKFGKGKKSDMDWVKMDVSKVRRFQEELIVDVKNMKQALQEITEKVKQIDNTDMSDMKQTLQEITENVEEIKNTTKNTNNSTSNTTITGTASNFETQSTGLSGEKIQQQRLRNRSEEYSDESGTETSESESTNEGNAPCNRYAKLTKHGNERERSDHTEQTLTKKSTKRNKTLQITPETKDTGDHNAGTTHKRLAFPYQSISTFQDILQPHAGHIMRNSQHSYPTNCYNLGIKTKYDAGNPGTTSGILKAYDQTPYGNNQWFATAQPNKSVYSQDHHSIENPGLQQRQSFNQRPNHKTIAPNFNQLSSAYDMRQPEKLYVDRSSPYFHPPPPENMTSLQSSPYVRQSLAESRFQQPPSMQNAQEPYEYQNYGFQPDIHQSMSSGYRHMGLNSPVFTNYEYGRPGGAINPLYASGEKPGLQRAPQQLPNSELLHSEHNSAFQTRYDTQQYSIPHIVQSSSLSGPGRASQQFSVSKMKIPQIQNQSQLTDTVNGESDAIVKDQTTVIQSASEKIEANGDNEFKPSEADSSQNIPEIDISQNETLGAGLVIPSNGEKWNNQYSRPSTPIAPKLMNKVNFFEEKIVENQPTKSTSYGEEMQGNYIPMSNLSEHFPSSIPQNVPGEPSDIAVYNDFVTAEMSSDNTIKVPTKNSNAESHSVTDEQPKTEEYRHNSTFRETTGDLRDIPIQPPSKIKDLDVKNEMSEEISSEDTEEEIPDIVLSPVVEKTSDEVKI</sequence>
<evidence type="ECO:0000256" key="2">
    <source>
        <dbReference type="ARBA" id="ARBA00022448"/>
    </source>
</evidence>
<keyword evidence="11 14" id="KW-0472">Membrane</keyword>
<keyword evidence="2" id="KW-0813">Transport</keyword>
<evidence type="ECO:0000256" key="8">
    <source>
        <dbReference type="ARBA" id="ARBA00022837"/>
    </source>
</evidence>
<dbReference type="PROSITE" id="PS50088">
    <property type="entry name" value="ANK_REPEAT"/>
    <property type="match status" value="4"/>
</dbReference>
<organism evidence="15 16">
    <name type="scientific">Paramuricea clavata</name>
    <name type="common">Red gorgonian</name>
    <name type="synonym">Violescent sea-whip</name>
    <dbReference type="NCBI Taxonomy" id="317549"/>
    <lineage>
        <taxon>Eukaryota</taxon>
        <taxon>Metazoa</taxon>
        <taxon>Cnidaria</taxon>
        <taxon>Anthozoa</taxon>
        <taxon>Octocorallia</taxon>
        <taxon>Malacalcyonacea</taxon>
        <taxon>Plexauridae</taxon>
        <taxon>Paramuricea</taxon>
    </lineage>
</organism>
<evidence type="ECO:0000256" key="13">
    <source>
        <dbReference type="SAM" id="MobiDB-lite"/>
    </source>
</evidence>
<dbReference type="InterPro" id="IPR002110">
    <property type="entry name" value="Ankyrin_rpt"/>
</dbReference>
<evidence type="ECO:0000256" key="11">
    <source>
        <dbReference type="ARBA" id="ARBA00023136"/>
    </source>
</evidence>
<dbReference type="InterPro" id="IPR024862">
    <property type="entry name" value="TRPV"/>
</dbReference>
<reference evidence="15" key="1">
    <citation type="submission" date="2020-04" db="EMBL/GenBank/DDBJ databases">
        <authorList>
            <person name="Alioto T."/>
            <person name="Alioto T."/>
            <person name="Gomez Garrido J."/>
        </authorList>
    </citation>
    <scope>NUCLEOTIDE SEQUENCE</scope>
    <source>
        <strain evidence="15">A484AB</strain>
    </source>
</reference>